<evidence type="ECO:0000256" key="14">
    <source>
        <dbReference type="ARBA" id="ARBA00023008"/>
    </source>
</evidence>
<dbReference type="CDD" id="cd04213">
    <property type="entry name" value="CuRO_CcO_Caa3_II"/>
    <property type="match status" value="1"/>
</dbReference>
<sequence>MSDVIRLRRERAHVHTRLLVAGLLSALAAIDASAAPQQSVLKPAGVQAARILDLWNLTLVVCGVVFAAVLLAMFIALLRAQRSDASTAPDSAPDDPTERLARRGVIVASSVSVVLLVGLVAADVLTDRALSMLPVVNPVRIELTGQQWWWQAVYPPDSGQPGFTTANELHIPAGRPIVVALKAGDVIHTFWVPNLHGKKDMLPGIQSTIEFRADKPGVYRGQCAEFCGAEHALMAMLVVAESPDQYSAWRANQAGAAVSSVDALAQRGRQVFERSTCSGCHTVRGTAAQGTLGPDLTHLMSRQTIAAGMFANTQANLLHWIREPDAMKPGTTMPALPLTADDLRAVVAWLETLQ</sequence>
<dbReference type="SUPFAM" id="SSF46626">
    <property type="entry name" value="Cytochrome c"/>
    <property type="match status" value="1"/>
</dbReference>
<evidence type="ECO:0000256" key="10">
    <source>
        <dbReference type="ARBA" id="ARBA00022967"/>
    </source>
</evidence>
<feature type="transmembrane region" description="Helical" evidence="20">
    <location>
        <begin position="105"/>
        <end position="125"/>
    </location>
</feature>
<comment type="caution">
    <text evidence="24">The sequence shown here is derived from an EMBL/GenBank/DDBJ whole genome shotgun (WGS) entry which is preliminary data.</text>
</comment>
<keyword evidence="14" id="KW-0186">Copper</keyword>
<dbReference type="InterPro" id="IPR045187">
    <property type="entry name" value="CcO_II"/>
</dbReference>
<dbReference type="InterPro" id="IPR036257">
    <property type="entry name" value="Cyt_c_oxidase_su2_TM_sf"/>
</dbReference>
<dbReference type="PROSITE" id="PS00078">
    <property type="entry name" value="COX2"/>
    <property type="match status" value="1"/>
</dbReference>
<dbReference type="PANTHER" id="PTHR22888:SF9">
    <property type="entry name" value="CYTOCHROME C OXIDASE SUBUNIT 2"/>
    <property type="match status" value="1"/>
</dbReference>
<accession>A0ABU9QPI8</accession>
<dbReference type="EC" id="7.1.1.9" evidence="4"/>
<dbReference type="EMBL" id="JAZHGC010000050">
    <property type="protein sequence ID" value="MEM5291404.1"/>
    <property type="molecule type" value="Genomic_DNA"/>
</dbReference>
<keyword evidence="11" id="KW-0249">Electron transport</keyword>
<evidence type="ECO:0000313" key="25">
    <source>
        <dbReference type="Proteomes" id="UP001494588"/>
    </source>
</evidence>
<evidence type="ECO:0000256" key="19">
    <source>
        <dbReference type="PROSITE-ProRule" id="PRU00433"/>
    </source>
</evidence>
<keyword evidence="9 19" id="KW-0479">Metal-binding</keyword>
<dbReference type="InterPro" id="IPR036909">
    <property type="entry name" value="Cyt_c-like_dom_sf"/>
</dbReference>
<evidence type="ECO:0000256" key="5">
    <source>
        <dbReference type="ARBA" id="ARBA00022448"/>
    </source>
</evidence>
<evidence type="ECO:0000256" key="17">
    <source>
        <dbReference type="ARBA" id="ARBA00031399"/>
    </source>
</evidence>
<reference evidence="24 25" key="1">
    <citation type="submission" date="2024-01" db="EMBL/GenBank/DDBJ databases">
        <title>The diversity of rhizobia nodulating Mimosa spp. in eleven states of Brazil covering several biomes is determined by host plant, location, and edaphic factors.</title>
        <authorList>
            <person name="Rouws L."/>
            <person name="Barauna A."/>
            <person name="Beukes C."/>
            <person name="De Faria S.M."/>
            <person name="Gross E."/>
            <person name="Dos Reis Junior F.B."/>
            <person name="Simon M."/>
            <person name="Maluk M."/>
            <person name="Odee D.W."/>
            <person name="Kenicer G."/>
            <person name="Young J.P.W."/>
            <person name="Reis V.M."/>
            <person name="Zilli J."/>
            <person name="James E.K."/>
        </authorList>
    </citation>
    <scope>NUCLEOTIDE SEQUENCE [LARGE SCALE GENOMIC DNA]</scope>
    <source>
        <strain evidence="24 25">JPY77</strain>
    </source>
</reference>
<dbReference type="NCBIfam" id="TIGR02866">
    <property type="entry name" value="CoxB"/>
    <property type="match status" value="1"/>
</dbReference>
<feature type="transmembrane region" description="Helical" evidence="20">
    <location>
        <begin position="58"/>
        <end position="78"/>
    </location>
</feature>
<dbReference type="InterPro" id="IPR008972">
    <property type="entry name" value="Cupredoxin"/>
</dbReference>
<name>A0ABU9QPI8_9BURK</name>
<keyword evidence="10" id="KW-1278">Translocase</keyword>
<evidence type="ECO:0000256" key="16">
    <source>
        <dbReference type="ARBA" id="ARBA00024688"/>
    </source>
</evidence>
<dbReference type="PROSITE" id="PS50857">
    <property type="entry name" value="COX2_CUA"/>
    <property type="match status" value="1"/>
</dbReference>
<evidence type="ECO:0000256" key="12">
    <source>
        <dbReference type="ARBA" id="ARBA00022989"/>
    </source>
</evidence>
<evidence type="ECO:0000256" key="3">
    <source>
        <dbReference type="ARBA" id="ARBA00007866"/>
    </source>
</evidence>
<keyword evidence="8 20" id="KW-0812">Transmembrane</keyword>
<evidence type="ECO:0000256" key="20">
    <source>
        <dbReference type="SAM" id="Phobius"/>
    </source>
</evidence>
<evidence type="ECO:0000259" key="23">
    <source>
        <dbReference type="PROSITE" id="PS51007"/>
    </source>
</evidence>
<evidence type="ECO:0000256" key="7">
    <source>
        <dbReference type="ARBA" id="ARBA00022660"/>
    </source>
</evidence>
<evidence type="ECO:0000256" key="13">
    <source>
        <dbReference type="ARBA" id="ARBA00023004"/>
    </source>
</evidence>
<comment type="catalytic activity">
    <reaction evidence="18">
        <text>4 Fe(II)-[cytochrome c] + O2 + 8 H(+)(in) = 4 Fe(III)-[cytochrome c] + 2 H2O + 4 H(+)(out)</text>
        <dbReference type="Rhea" id="RHEA:11436"/>
        <dbReference type="Rhea" id="RHEA-COMP:10350"/>
        <dbReference type="Rhea" id="RHEA-COMP:14399"/>
        <dbReference type="ChEBI" id="CHEBI:15377"/>
        <dbReference type="ChEBI" id="CHEBI:15378"/>
        <dbReference type="ChEBI" id="CHEBI:15379"/>
        <dbReference type="ChEBI" id="CHEBI:29033"/>
        <dbReference type="ChEBI" id="CHEBI:29034"/>
        <dbReference type="EC" id="7.1.1.9"/>
    </reaction>
</comment>
<dbReference type="InterPro" id="IPR014222">
    <property type="entry name" value="Cyt_c_oxidase_su2"/>
</dbReference>
<evidence type="ECO:0000313" key="24">
    <source>
        <dbReference type="EMBL" id="MEM5291404.1"/>
    </source>
</evidence>
<keyword evidence="6 19" id="KW-0349">Heme</keyword>
<dbReference type="RefSeq" id="WP_201660680.1">
    <property type="nucleotide sequence ID" value="NZ_CAJHCS010000041.1"/>
</dbReference>
<gene>
    <name evidence="24" type="primary">coxB</name>
    <name evidence="24" type="ORF">V4C55_37365</name>
</gene>
<evidence type="ECO:0000256" key="9">
    <source>
        <dbReference type="ARBA" id="ARBA00022723"/>
    </source>
</evidence>
<dbReference type="PANTHER" id="PTHR22888">
    <property type="entry name" value="CYTOCHROME C OXIDASE, SUBUNIT II"/>
    <property type="match status" value="1"/>
</dbReference>
<feature type="signal peptide" evidence="21">
    <location>
        <begin position="1"/>
        <end position="34"/>
    </location>
</feature>
<evidence type="ECO:0000256" key="8">
    <source>
        <dbReference type="ARBA" id="ARBA00022692"/>
    </source>
</evidence>
<keyword evidence="15 20" id="KW-0472">Membrane</keyword>
<feature type="domain" description="Cytochrome c" evidence="23">
    <location>
        <begin position="263"/>
        <end position="354"/>
    </location>
</feature>
<evidence type="ECO:0000256" key="2">
    <source>
        <dbReference type="ARBA" id="ARBA00004418"/>
    </source>
</evidence>
<dbReference type="InterPro" id="IPR001505">
    <property type="entry name" value="Copper_CuA"/>
</dbReference>
<dbReference type="Pfam" id="PF00034">
    <property type="entry name" value="Cytochrom_C"/>
    <property type="match status" value="1"/>
</dbReference>
<dbReference type="InterPro" id="IPR009056">
    <property type="entry name" value="Cyt_c-like_dom"/>
</dbReference>
<dbReference type="Pfam" id="PF00116">
    <property type="entry name" value="COX2"/>
    <property type="match status" value="1"/>
</dbReference>
<dbReference type="SUPFAM" id="SSF49503">
    <property type="entry name" value="Cupredoxins"/>
    <property type="match status" value="1"/>
</dbReference>
<dbReference type="Gene3D" id="1.10.287.90">
    <property type="match status" value="1"/>
</dbReference>
<dbReference type="PROSITE" id="PS51007">
    <property type="entry name" value="CYTC"/>
    <property type="match status" value="1"/>
</dbReference>
<keyword evidence="12 20" id="KW-1133">Transmembrane helix</keyword>
<proteinExistence type="inferred from homology"/>
<evidence type="ECO:0000256" key="18">
    <source>
        <dbReference type="ARBA" id="ARBA00047816"/>
    </source>
</evidence>
<comment type="subcellular location">
    <subcellularLocation>
        <location evidence="1">Membrane</location>
        <topology evidence="1">Multi-pass membrane protein</topology>
    </subcellularLocation>
    <subcellularLocation>
        <location evidence="2">Periplasm</location>
    </subcellularLocation>
</comment>
<protein>
    <recommendedName>
        <fullName evidence="4">cytochrome-c oxidase</fullName>
        <ecNumber evidence="4">7.1.1.9</ecNumber>
    </recommendedName>
    <alternativeName>
        <fullName evidence="17">Cytochrome aa3 subunit 2</fullName>
    </alternativeName>
</protein>
<organism evidence="24 25">
    <name type="scientific">Paraburkholderia sabiae</name>
    <dbReference type="NCBI Taxonomy" id="273251"/>
    <lineage>
        <taxon>Bacteria</taxon>
        <taxon>Pseudomonadati</taxon>
        <taxon>Pseudomonadota</taxon>
        <taxon>Betaproteobacteria</taxon>
        <taxon>Burkholderiales</taxon>
        <taxon>Burkholderiaceae</taxon>
        <taxon>Paraburkholderia</taxon>
    </lineage>
</organism>
<keyword evidence="13 19" id="KW-0408">Iron</keyword>
<keyword evidence="21" id="KW-0732">Signal</keyword>
<evidence type="ECO:0000256" key="1">
    <source>
        <dbReference type="ARBA" id="ARBA00004141"/>
    </source>
</evidence>
<evidence type="ECO:0000256" key="4">
    <source>
        <dbReference type="ARBA" id="ARBA00012949"/>
    </source>
</evidence>
<dbReference type="Gene3D" id="2.60.40.420">
    <property type="entry name" value="Cupredoxins - blue copper proteins"/>
    <property type="match status" value="1"/>
</dbReference>
<evidence type="ECO:0000256" key="21">
    <source>
        <dbReference type="SAM" id="SignalP"/>
    </source>
</evidence>
<dbReference type="InterPro" id="IPR002429">
    <property type="entry name" value="CcO_II-like_C"/>
</dbReference>
<feature type="domain" description="Cytochrome oxidase subunit II copper A binding" evidence="22">
    <location>
        <begin position="136"/>
        <end position="252"/>
    </location>
</feature>
<evidence type="ECO:0000259" key="22">
    <source>
        <dbReference type="PROSITE" id="PS50857"/>
    </source>
</evidence>
<keyword evidence="5" id="KW-0813">Transport</keyword>
<dbReference type="Proteomes" id="UP001494588">
    <property type="component" value="Unassembled WGS sequence"/>
</dbReference>
<evidence type="ECO:0000256" key="15">
    <source>
        <dbReference type="ARBA" id="ARBA00023136"/>
    </source>
</evidence>
<comment type="similarity">
    <text evidence="3">Belongs to the cytochrome c oxidase subunit 2 family.</text>
</comment>
<evidence type="ECO:0000256" key="6">
    <source>
        <dbReference type="ARBA" id="ARBA00022617"/>
    </source>
</evidence>
<feature type="chain" id="PRO_5046435075" description="cytochrome-c oxidase" evidence="21">
    <location>
        <begin position="35"/>
        <end position="354"/>
    </location>
</feature>
<dbReference type="InterPro" id="IPR034236">
    <property type="entry name" value="CuRO_CcO_Caa3_II"/>
</dbReference>
<comment type="function">
    <text evidence="16">Subunits I and II form the functional core of the enzyme complex. Electrons originating in cytochrome c are transferred via heme a and Cu(A) to the binuclear center formed by heme a3 and Cu(B).</text>
</comment>
<keyword evidence="7" id="KW-0679">Respiratory chain</keyword>
<evidence type="ECO:0000256" key="11">
    <source>
        <dbReference type="ARBA" id="ARBA00022982"/>
    </source>
</evidence>
<keyword evidence="25" id="KW-1185">Reference proteome</keyword>